<name>A0AAN8ZRJ7_HALRR</name>
<accession>A0AAN8ZRJ7</accession>
<feature type="coiled-coil region" evidence="1">
    <location>
        <begin position="7"/>
        <end position="59"/>
    </location>
</feature>
<keyword evidence="1" id="KW-0175">Coiled coil</keyword>
<dbReference type="AlphaFoldDB" id="A0AAN8ZRJ7"/>
<keyword evidence="3" id="KW-1185">Reference proteome</keyword>
<dbReference type="EMBL" id="JAXCGZ010020269">
    <property type="protein sequence ID" value="KAK7065631.1"/>
    <property type="molecule type" value="Genomic_DNA"/>
</dbReference>
<protein>
    <submittedName>
        <fullName evidence="2">Uncharacterized protein</fullName>
    </submittedName>
</protein>
<evidence type="ECO:0000313" key="3">
    <source>
        <dbReference type="Proteomes" id="UP001381693"/>
    </source>
</evidence>
<gene>
    <name evidence="2" type="ORF">SK128_019719</name>
</gene>
<comment type="caution">
    <text evidence="2">The sequence shown here is derived from an EMBL/GenBank/DDBJ whole genome shotgun (WGS) entry which is preliminary data.</text>
</comment>
<dbReference type="Proteomes" id="UP001381693">
    <property type="component" value="Unassembled WGS sequence"/>
</dbReference>
<reference evidence="2 3" key="1">
    <citation type="submission" date="2023-11" db="EMBL/GenBank/DDBJ databases">
        <title>Halocaridina rubra genome assembly.</title>
        <authorList>
            <person name="Smith C."/>
        </authorList>
    </citation>
    <scope>NUCLEOTIDE SEQUENCE [LARGE SCALE GENOMIC DNA]</scope>
    <source>
        <strain evidence="2">EP-1</strain>
        <tissue evidence="2">Whole</tissue>
    </source>
</reference>
<evidence type="ECO:0000313" key="2">
    <source>
        <dbReference type="EMBL" id="KAK7065631.1"/>
    </source>
</evidence>
<sequence>MNLTKTLQKTRRDYRSLECKLETSQMRMMQKDRMRMKVLQELTAEANGFNERYTYLENAAKQLQTEFDIKDMELKRVQVENEKRNAALVSHYDKKIQRLEKIIQDLKTEVEDKEDDLEKVKVESQKESEEKIQRHSRSMTEALNTLQERLKEKTEEIMKIKEENKKQLAYMKILHEVELTKALDTLQKRLKEKADEIMKIKEENKKQLAEMKILHEVELKKNGEQKQQEISKGSKIEPERTETKDCILAKASQAATVLKPQHQKPLQRTKVGKMEIVRSNNAATGENDTGKPAIDIYGDSLTKYLADDLKEKGIQNFQVSCGRGLRVTDIAKFTRNAELNEEGHGIVILEGGGNDLVQLGGEVTWKNIRDTKKDEGHSAEGLSAVVLE</sequence>
<organism evidence="2 3">
    <name type="scientific">Halocaridina rubra</name>
    <name type="common">Hawaiian red shrimp</name>
    <dbReference type="NCBI Taxonomy" id="373956"/>
    <lineage>
        <taxon>Eukaryota</taxon>
        <taxon>Metazoa</taxon>
        <taxon>Ecdysozoa</taxon>
        <taxon>Arthropoda</taxon>
        <taxon>Crustacea</taxon>
        <taxon>Multicrustacea</taxon>
        <taxon>Malacostraca</taxon>
        <taxon>Eumalacostraca</taxon>
        <taxon>Eucarida</taxon>
        <taxon>Decapoda</taxon>
        <taxon>Pleocyemata</taxon>
        <taxon>Caridea</taxon>
        <taxon>Atyoidea</taxon>
        <taxon>Atyidae</taxon>
        <taxon>Halocaridina</taxon>
    </lineage>
</organism>
<feature type="coiled-coil region" evidence="1">
    <location>
        <begin position="89"/>
        <end position="211"/>
    </location>
</feature>
<proteinExistence type="predicted"/>
<evidence type="ECO:0000256" key="1">
    <source>
        <dbReference type="SAM" id="Coils"/>
    </source>
</evidence>